<feature type="domain" description="Glycosyltransferase RgtA/B/C/D-like" evidence="2">
    <location>
        <begin position="88"/>
        <end position="220"/>
    </location>
</feature>
<dbReference type="AlphaFoldDB" id="A0A2M6IV03"/>
<evidence type="ECO:0000256" key="1">
    <source>
        <dbReference type="SAM" id="Phobius"/>
    </source>
</evidence>
<dbReference type="Pfam" id="PF13231">
    <property type="entry name" value="PMT_2"/>
    <property type="match status" value="1"/>
</dbReference>
<feature type="transmembrane region" description="Helical" evidence="1">
    <location>
        <begin position="12"/>
        <end position="30"/>
    </location>
</feature>
<feature type="transmembrane region" description="Helical" evidence="1">
    <location>
        <begin position="209"/>
        <end position="225"/>
    </location>
</feature>
<keyword evidence="1" id="KW-1133">Transmembrane helix</keyword>
<feature type="transmembrane region" description="Helical" evidence="1">
    <location>
        <begin position="165"/>
        <end position="197"/>
    </location>
</feature>
<proteinExistence type="predicted"/>
<feature type="transmembrane region" description="Helical" evidence="1">
    <location>
        <begin position="275"/>
        <end position="291"/>
    </location>
</feature>
<comment type="caution">
    <text evidence="3">The sequence shown here is derived from an EMBL/GenBank/DDBJ whole genome shotgun (WGS) entry which is preliminary data.</text>
</comment>
<feature type="transmembrane region" description="Helical" evidence="1">
    <location>
        <begin position="353"/>
        <end position="370"/>
    </location>
</feature>
<gene>
    <name evidence="3" type="ORF">COV58_01365</name>
</gene>
<feature type="transmembrane region" description="Helical" evidence="1">
    <location>
        <begin position="142"/>
        <end position="159"/>
    </location>
</feature>
<keyword evidence="1" id="KW-0472">Membrane</keyword>
<organism evidence="3 4">
    <name type="scientific">Candidatus Roizmanbacteria bacterium CG11_big_fil_rev_8_21_14_0_20_36_8</name>
    <dbReference type="NCBI Taxonomy" id="1974856"/>
    <lineage>
        <taxon>Bacteria</taxon>
        <taxon>Candidatus Roizmaniibacteriota</taxon>
    </lineage>
</organism>
<name>A0A2M6IV03_9BACT</name>
<feature type="transmembrane region" description="Helical" evidence="1">
    <location>
        <begin position="303"/>
        <end position="323"/>
    </location>
</feature>
<feature type="transmembrane region" description="Helical" evidence="1">
    <location>
        <begin position="91"/>
        <end position="111"/>
    </location>
</feature>
<dbReference type="EMBL" id="PCVM01000031">
    <property type="protein sequence ID" value="PIQ73647.1"/>
    <property type="molecule type" value="Genomic_DNA"/>
</dbReference>
<reference evidence="3 4" key="1">
    <citation type="submission" date="2017-09" db="EMBL/GenBank/DDBJ databases">
        <title>Depth-based differentiation of microbial function through sediment-hosted aquifers and enrichment of novel symbionts in the deep terrestrial subsurface.</title>
        <authorList>
            <person name="Probst A.J."/>
            <person name="Ladd B."/>
            <person name="Jarett J.K."/>
            <person name="Geller-Mcgrath D.E."/>
            <person name="Sieber C.M."/>
            <person name="Emerson J.B."/>
            <person name="Anantharaman K."/>
            <person name="Thomas B.C."/>
            <person name="Malmstrom R."/>
            <person name="Stieglmeier M."/>
            <person name="Klingl A."/>
            <person name="Woyke T."/>
            <person name="Ryan C.M."/>
            <person name="Banfield J.F."/>
        </authorList>
    </citation>
    <scope>NUCLEOTIDE SEQUENCE [LARGE SCALE GENOMIC DNA]</scope>
    <source>
        <strain evidence="3">CG11_big_fil_rev_8_21_14_0_20_36_8</strain>
    </source>
</reference>
<accession>A0A2M6IV03</accession>
<protein>
    <recommendedName>
        <fullName evidence="2">Glycosyltransferase RgtA/B/C/D-like domain-containing protein</fullName>
    </recommendedName>
</protein>
<dbReference type="InterPro" id="IPR038731">
    <property type="entry name" value="RgtA/B/C-like"/>
</dbReference>
<dbReference type="Proteomes" id="UP000231056">
    <property type="component" value="Unassembled WGS sequence"/>
</dbReference>
<sequence length="511" mass="59811">MVKKLFKNKLHWALIIFITLNIFLSSWYPIHGDIYFHTDIARDFLLIADIVDNANLTLIGPRSSIPGLFHGPLWLYIQVPAYILSAGQPSLMSWFWVILTISAIAIIYFVAKELFDKTTGLISALIFSTITISYVKNMFNPFGALMLTPIFFYYFYLYVKSKKPLFLVISIFILGIIIQFQIAFGFPILFLSFVYIFPDLLKRKRLSHILSYFVIIIPLSTYILFELRNSFFQLHSVLKYIFEGENSSRFNLQSHITDRLQGIFIKGVGLIEGDFKYMTFIVVLGVLFGLYKYSKKKALSNMIFYKLVMFFYLGFWALTIPYAGKVWGYYYLPFLPLFVILLATTYKILNRYLFIFLMAIVLLGNYYFVAKDIINSKKFIGFDSASWKFNQTVAKTIFDAEDKEFGYFIFSPDQYGYTPRYALDLMSKTNQDRKAYPFQKKKITYLILLSPPDNRPDLDWDWWVKNKVGINIEPISTLRYGNGTVIKKYLLSPEEIKIESDPNMIHDLYFR</sequence>
<feature type="transmembrane region" description="Helical" evidence="1">
    <location>
        <begin position="329"/>
        <end position="346"/>
    </location>
</feature>
<evidence type="ECO:0000313" key="3">
    <source>
        <dbReference type="EMBL" id="PIQ73647.1"/>
    </source>
</evidence>
<evidence type="ECO:0000259" key="2">
    <source>
        <dbReference type="Pfam" id="PF13231"/>
    </source>
</evidence>
<keyword evidence="1" id="KW-0812">Transmembrane</keyword>
<evidence type="ECO:0000313" key="4">
    <source>
        <dbReference type="Proteomes" id="UP000231056"/>
    </source>
</evidence>